<sequence>MHKTRMDAYVMYYGLALIDVIFALSLIYAGFHGIIVMSKGDDTPNIRPIECLSQAIHVSVWYYCDAINLFIIVILCLDQVISVLWSKTHNEVSSNYFKMPILIVILISSLTILVPVWHNSITNSNDMSVKVSSFCQMSEIVYSKIYIIEMEARKWVPLGGLAFLCITSIILLTLQLKYSWDFKWTDSNSNAQNMFFFVLLRCLFLIISVHLPIILFNAKLHQQQQQPSKLEMNQQNTNKIEYYIRFLQGILFGLIQPIISIFLLPKYSDAIKQFWNQYAHNTKRDWQSVDDPPVNKHHESSDPVFGSWYSTGGNIVGEAGIPAAYDADKQKSVSFYCNEMELK</sequence>
<dbReference type="Proteomes" id="UP000887580">
    <property type="component" value="Unplaced"/>
</dbReference>
<proteinExistence type="predicted"/>
<accession>A0AC35G600</accession>
<name>A0AC35G600_9BILA</name>
<evidence type="ECO:0000313" key="2">
    <source>
        <dbReference type="WBParaSite" id="PS1159_v2.g23896.t1"/>
    </source>
</evidence>
<organism evidence="1 2">
    <name type="scientific">Panagrolaimus sp. PS1159</name>
    <dbReference type="NCBI Taxonomy" id="55785"/>
    <lineage>
        <taxon>Eukaryota</taxon>
        <taxon>Metazoa</taxon>
        <taxon>Ecdysozoa</taxon>
        <taxon>Nematoda</taxon>
        <taxon>Chromadorea</taxon>
        <taxon>Rhabditida</taxon>
        <taxon>Tylenchina</taxon>
        <taxon>Panagrolaimomorpha</taxon>
        <taxon>Panagrolaimoidea</taxon>
        <taxon>Panagrolaimidae</taxon>
        <taxon>Panagrolaimus</taxon>
    </lineage>
</organism>
<dbReference type="WBParaSite" id="PS1159_v2.g23896.t1">
    <property type="protein sequence ID" value="PS1159_v2.g23896.t1"/>
    <property type="gene ID" value="PS1159_v2.g23896"/>
</dbReference>
<evidence type="ECO:0000313" key="1">
    <source>
        <dbReference type="Proteomes" id="UP000887580"/>
    </source>
</evidence>
<reference evidence="2" key="1">
    <citation type="submission" date="2022-11" db="UniProtKB">
        <authorList>
            <consortium name="WormBaseParasite"/>
        </authorList>
    </citation>
    <scope>IDENTIFICATION</scope>
</reference>
<protein>
    <submittedName>
        <fullName evidence="2">Uncharacterized protein</fullName>
    </submittedName>
</protein>